<dbReference type="PANTHER" id="PTHR24329">
    <property type="entry name" value="HOMEOBOX PROTEIN ARISTALESS"/>
    <property type="match status" value="1"/>
</dbReference>
<keyword evidence="2" id="KW-0217">Developmental protein</keyword>
<accession>A0A8E0VI23</accession>
<dbReference type="GO" id="GO:0000977">
    <property type="term" value="F:RNA polymerase II transcription regulatory region sequence-specific DNA binding"/>
    <property type="evidence" value="ECO:0007669"/>
    <property type="project" value="TreeGrafter"/>
</dbReference>
<feature type="region of interest" description="Disordered" evidence="10">
    <location>
        <begin position="99"/>
        <end position="143"/>
    </location>
</feature>
<dbReference type="InterPro" id="IPR017970">
    <property type="entry name" value="Homeobox_CS"/>
</dbReference>
<dbReference type="FunFam" id="1.10.10.60:FF:000093">
    <property type="entry name" value="ALX homeobox protein 1"/>
    <property type="match status" value="1"/>
</dbReference>
<keyword evidence="4 8" id="KW-0238">DNA-binding</keyword>
<evidence type="ECO:0000256" key="3">
    <source>
        <dbReference type="ARBA" id="ARBA00023015"/>
    </source>
</evidence>
<proteinExistence type="predicted"/>
<dbReference type="InterPro" id="IPR050649">
    <property type="entry name" value="Paired_Homeobox_TFs"/>
</dbReference>
<dbReference type="GO" id="GO:0000981">
    <property type="term" value="F:DNA-binding transcription factor activity, RNA polymerase II-specific"/>
    <property type="evidence" value="ECO:0007669"/>
    <property type="project" value="InterPro"/>
</dbReference>
<dbReference type="InterPro" id="IPR009057">
    <property type="entry name" value="Homeodomain-like_sf"/>
</dbReference>
<dbReference type="Pfam" id="PF00046">
    <property type="entry name" value="Homeodomain"/>
    <property type="match status" value="1"/>
</dbReference>
<dbReference type="SUPFAM" id="SSF46689">
    <property type="entry name" value="Homeodomain-like"/>
    <property type="match status" value="1"/>
</dbReference>
<evidence type="ECO:0000313" key="12">
    <source>
        <dbReference type="EMBL" id="KAA0190601.1"/>
    </source>
</evidence>
<keyword evidence="5 8" id="KW-0371">Homeobox</keyword>
<dbReference type="Proteomes" id="UP000728185">
    <property type="component" value="Unassembled WGS sequence"/>
</dbReference>
<keyword evidence="6" id="KW-0804">Transcription</keyword>
<dbReference type="Gene3D" id="1.10.10.60">
    <property type="entry name" value="Homeodomain-like"/>
    <property type="match status" value="1"/>
</dbReference>
<evidence type="ECO:0000256" key="8">
    <source>
        <dbReference type="PROSITE-ProRule" id="PRU00108"/>
    </source>
</evidence>
<dbReference type="CDD" id="cd00086">
    <property type="entry name" value="homeodomain"/>
    <property type="match status" value="1"/>
</dbReference>
<feature type="compositionally biased region" description="Basic and acidic residues" evidence="10">
    <location>
        <begin position="107"/>
        <end position="120"/>
    </location>
</feature>
<evidence type="ECO:0000256" key="10">
    <source>
        <dbReference type="SAM" id="MobiDB-lite"/>
    </source>
</evidence>
<dbReference type="GO" id="GO:0005634">
    <property type="term" value="C:nucleus"/>
    <property type="evidence" value="ECO:0007669"/>
    <property type="project" value="UniProtKB-SubCell"/>
</dbReference>
<feature type="compositionally biased region" description="Polar residues" evidence="10">
    <location>
        <begin position="121"/>
        <end position="135"/>
    </location>
</feature>
<dbReference type="OrthoDB" id="6159439at2759"/>
<dbReference type="AlphaFoldDB" id="A0A8E0VI23"/>
<evidence type="ECO:0000313" key="13">
    <source>
        <dbReference type="Proteomes" id="UP000728185"/>
    </source>
</evidence>
<comment type="caution">
    <text evidence="12">The sequence shown here is derived from an EMBL/GenBank/DDBJ whole genome shotgun (WGS) entry which is preliminary data.</text>
</comment>
<evidence type="ECO:0000259" key="11">
    <source>
        <dbReference type="PROSITE" id="PS50071"/>
    </source>
</evidence>
<dbReference type="PROSITE" id="PS00027">
    <property type="entry name" value="HOMEOBOX_1"/>
    <property type="match status" value="1"/>
</dbReference>
<evidence type="ECO:0000256" key="5">
    <source>
        <dbReference type="ARBA" id="ARBA00023155"/>
    </source>
</evidence>
<feature type="domain" description="Homeobox" evidence="11">
    <location>
        <begin position="172"/>
        <end position="232"/>
    </location>
</feature>
<protein>
    <submittedName>
        <fullName evidence="12">Homeobox protein aristaless 4</fullName>
    </submittedName>
</protein>
<dbReference type="PROSITE" id="PS50071">
    <property type="entry name" value="HOMEOBOX_2"/>
    <property type="match status" value="1"/>
</dbReference>
<gene>
    <name evidence="12" type="ORF">FBUS_05170</name>
</gene>
<keyword evidence="13" id="KW-1185">Reference proteome</keyword>
<dbReference type="EMBL" id="LUCM01006889">
    <property type="protein sequence ID" value="KAA0190601.1"/>
    <property type="molecule type" value="Genomic_DNA"/>
</dbReference>
<evidence type="ECO:0000256" key="4">
    <source>
        <dbReference type="ARBA" id="ARBA00023125"/>
    </source>
</evidence>
<evidence type="ECO:0000256" key="9">
    <source>
        <dbReference type="RuleBase" id="RU000682"/>
    </source>
</evidence>
<feature type="DNA-binding region" description="Homeobox" evidence="8">
    <location>
        <begin position="174"/>
        <end position="233"/>
    </location>
</feature>
<dbReference type="InterPro" id="IPR001356">
    <property type="entry name" value="HD"/>
</dbReference>
<feature type="compositionally biased region" description="Low complexity" evidence="10">
    <location>
        <begin position="471"/>
        <end position="486"/>
    </location>
</feature>
<evidence type="ECO:0000256" key="7">
    <source>
        <dbReference type="ARBA" id="ARBA00023242"/>
    </source>
</evidence>
<dbReference type="PANTHER" id="PTHR24329:SF543">
    <property type="entry name" value="FI01017P-RELATED"/>
    <property type="match status" value="1"/>
</dbReference>
<name>A0A8E0VI23_9TREM</name>
<evidence type="ECO:0000256" key="1">
    <source>
        <dbReference type="ARBA" id="ARBA00004123"/>
    </source>
</evidence>
<feature type="region of interest" description="Disordered" evidence="10">
    <location>
        <begin position="470"/>
        <end position="497"/>
    </location>
</feature>
<comment type="subcellular location">
    <subcellularLocation>
        <location evidence="1 8 9">Nucleus</location>
    </subcellularLocation>
</comment>
<evidence type="ECO:0000256" key="2">
    <source>
        <dbReference type="ARBA" id="ARBA00022473"/>
    </source>
</evidence>
<dbReference type="SMART" id="SM00389">
    <property type="entry name" value="HOX"/>
    <property type="match status" value="1"/>
</dbReference>
<keyword evidence="3" id="KW-0805">Transcription regulation</keyword>
<keyword evidence="7 8" id="KW-0539">Nucleus</keyword>
<evidence type="ECO:0000256" key="6">
    <source>
        <dbReference type="ARBA" id="ARBA00023163"/>
    </source>
</evidence>
<sequence length="666" mass="73308">MPSTFYCGYDTSSSNGNKYRIDASTAKLQQDRPMELMSLFNPVREKNNDNLTNAVGSSGIPIPSILLAGGKVRSYPACSSLNLNAERKANELIQLPESNTPKWHHYYPSERSDGTEDIKRQSPSSAVPPSTTNPANEPAPVFVGDLHAGSAFDSPVELPVTKERFSVDRDAVKKRRNRTTFTSFQLNEMERVFQKTHYPDVYAREQLAMRTALTEARVQVWFQNRRAKWRKRERLGNSQDSYLDTEIPSLKATAVDPNTFPITAAAVAAAAVVAGSANGKIGGPIIESSHIYRRPSPFFDPHHLTKIKSPQLRYQLSDQNISTWTESDFAFSNKLNAIGSSAAQCLVNTPNLVDPFRLEAETPFTFDKPIGQAHSTSKSSHLSWNIDAFNYMRELDLSSSSTKISRPAFGAPPTDAYSTLVPSSMSSYCTPHAFPSGFQRFPFFDPTSSPYSSPSIPPSTQPNHYQIHLKSSTTSSWPSDSSHGSSPNTDPAPPLLDNQTIETKKTFACRAHSQQISTSPESIGICPGGFSASSNQNRESIRQITSPVTTLAVTSTCASTYRCSSPAPRSPLANFCFSVKGTSKSESSPLQPYWQKSSETATNSWFTSLTIPAQTDETHKPNLLQNLSENPIWQSKINHHPRPLSGSLDSINTQAPMQANWTSCML</sequence>
<organism evidence="12 13">
    <name type="scientific">Fasciolopsis buskii</name>
    <dbReference type="NCBI Taxonomy" id="27845"/>
    <lineage>
        <taxon>Eukaryota</taxon>
        <taxon>Metazoa</taxon>
        <taxon>Spiralia</taxon>
        <taxon>Lophotrochozoa</taxon>
        <taxon>Platyhelminthes</taxon>
        <taxon>Trematoda</taxon>
        <taxon>Digenea</taxon>
        <taxon>Plagiorchiida</taxon>
        <taxon>Echinostomata</taxon>
        <taxon>Echinostomatoidea</taxon>
        <taxon>Fasciolidae</taxon>
        <taxon>Fasciolopsis</taxon>
    </lineage>
</organism>
<reference evidence="12" key="1">
    <citation type="submission" date="2019-05" db="EMBL/GenBank/DDBJ databases">
        <title>Annotation for the trematode Fasciolopsis buski.</title>
        <authorList>
            <person name="Choi Y.-J."/>
        </authorList>
    </citation>
    <scope>NUCLEOTIDE SEQUENCE</scope>
    <source>
        <strain evidence="12">HT</strain>
        <tissue evidence="12">Whole worm</tissue>
    </source>
</reference>